<dbReference type="AlphaFoldDB" id="A0A8G2BHH9"/>
<evidence type="ECO:0000313" key="3">
    <source>
        <dbReference type="Proteomes" id="UP000198615"/>
    </source>
</evidence>
<dbReference type="Proteomes" id="UP000198615">
    <property type="component" value="Unassembled WGS sequence"/>
</dbReference>
<evidence type="ECO:0000313" key="2">
    <source>
        <dbReference type="EMBL" id="SDF74649.1"/>
    </source>
</evidence>
<dbReference type="InterPro" id="IPR028973">
    <property type="entry name" value="PhnB-like"/>
</dbReference>
<sequence length="137" mass="15284">MQSNPYLTFAGDCAEAFGFYAEVLGGKIDDVLRFGEAPDCDWVADDWRDKVMHSMFTAPGLVLMGSDAPPQMYEKPQGVSVALHVDSEAEAQRIYDAFKQGGTVKMELQETFWASRFAMLVDRFGIRWIINCGKSEG</sequence>
<dbReference type="PANTHER" id="PTHR33990">
    <property type="entry name" value="PROTEIN YJDN-RELATED"/>
    <property type="match status" value="1"/>
</dbReference>
<dbReference type="Pfam" id="PF00903">
    <property type="entry name" value="Glyoxalase"/>
    <property type="match status" value="1"/>
</dbReference>
<proteinExistence type="predicted"/>
<dbReference type="Gene3D" id="3.10.180.10">
    <property type="entry name" value="2,3-Dihydroxybiphenyl 1,2-Dioxygenase, domain 1"/>
    <property type="match status" value="1"/>
</dbReference>
<dbReference type="InterPro" id="IPR029068">
    <property type="entry name" value="Glyas_Bleomycin-R_OHBP_Dase"/>
</dbReference>
<reference evidence="2 3" key="1">
    <citation type="submission" date="2016-10" db="EMBL/GenBank/DDBJ databases">
        <authorList>
            <person name="Varghese N."/>
            <person name="Submissions S."/>
        </authorList>
    </citation>
    <scope>NUCLEOTIDE SEQUENCE [LARGE SCALE GENOMIC DNA]</scope>
    <source>
        <strain evidence="2 3">DSM 18839</strain>
    </source>
</reference>
<name>A0A8G2BHH9_9PROT</name>
<comment type="caution">
    <text evidence="2">The sequence shown here is derived from an EMBL/GenBank/DDBJ whole genome shotgun (WGS) entry which is preliminary data.</text>
</comment>
<dbReference type="EMBL" id="FNBW01000006">
    <property type="protein sequence ID" value="SDF74649.1"/>
    <property type="molecule type" value="Genomic_DNA"/>
</dbReference>
<dbReference type="InterPro" id="IPR004360">
    <property type="entry name" value="Glyas_Fos-R_dOase_dom"/>
</dbReference>
<evidence type="ECO:0000259" key="1">
    <source>
        <dbReference type="Pfam" id="PF00903"/>
    </source>
</evidence>
<keyword evidence="3" id="KW-1185">Reference proteome</keyword>
<feature type="domain" description="Glyoxalase/fosfomycin resistance/dioxygenase" evidence="1">
    <location>
        <begin position="6"/>
        <end position="128"/>
    </location>
</feature>
<dbReference type="PANTHER" id="PTHR33990:SF1">
    <property type="entry name" value="PROTEIN YJDN"/>
    <property type="match status" value="1"/>
</dbReference>
<protein>
    <submittedName>
        <fullName evidence="2">PhnB protein</fullName>
    </submittedName>
</protein>
<dbReference type="SUPFAM" id="SSF54593">
    <property type="entry name" value="Glyoxalase/Bleomycin resistance protein/Dihydroxybiphenyl dioxygenase"/>
    <property type="match status" value="1"/>
</dbReference>
<dbReference type="OrthoDB" id="9795306at2"/>
<dbReference type="CDD" id="cd06588">
    <property type="entry name" value="PhnB_like"/>
    <property type="match status" value="1"/>
</dbReference>
<organism evidence="2 3">
    <name type="scientific">Thalassobaculum litoreum DSM 18839</name>
    <dbReference type="NCBI Taxonomy" id="1123362"/>
    <lineage>
        <taxon>Bacteria</taxon>
        <taxon>Pseudomonadati</taxon>
        <taxon>Pseudomonadota</taxon>
        <taxon>Alphaproteobacteria</taxon>
        <taxon>Rhodospirillales</taxon>
        <taxon>Thalassobaculaceae</taxon>
        <taxon>Thalassobaculum</taxon>
    </lineage>
</organism>
<accession>A0A8G2BHH9</accession>
<gene>
    <name evidence="2" type="ORF">SAMN05660686_02169</name>
</gene>